<proteinExistence type="inferred from homology"/>
<reference evidence="15 16" key="1">
    <citation type="submission" date="2013-12" db="EMBL/GenBank/DDBJ databases">
        <authorList>
            <person name="Stott M."/>
        </authorList>
    </citation>
    <scope>NUCLEOTIDE SEQUENCE [LARGE SCALE GENOMIC DNA]</scope>
    <source>
        <strain evidence="15 16">K22</strain>
    </source>
</reference>
<evidence type="ECO:0000256" key="3">
    <source>
        <dbReference type="ARBA" id="ARBA00006409"/>
    </source>
</evidence>
<dbReference type="InterPro" id="IPR014729">
    <property type="entry name" value="Rossmann-like_a/b/a_fold"/>
</dbReference>
<dbReference type="PROSITE" id="PS51645">
    <property type="entry name" value="PHR_CRY_ALPHA_BETA"/>
    <property type="match status" value="1"/>
</dbReference>
<dbReference type="PANTHER" id="PTHR10211">
    <property type="entry name" value="DEOXYRIBODIPYRIMIDINE PHOTOLYASE"/>
    <property type="match status" value="1"/>
</dbReference>
<dbReference type="SUPFAM" id="SSF48173">
    <property type="entry name" value="Cryptochrome/photolyase FAD-binding domain"/>
    <property type="match status" value="1"/>
</dbReference>
<dbReference type="RefSeq" id="WP_060635510.1">
    <property type="nucleotide sequence ID" value="NZ_CBXV010000006.1"/>
</dbReference>
<evidence type="ECO:0000256" key="12">
    <source>
        <dbReference type="ARBA" id="ARBA00031671"/>
    </source>
</evidence>
<keyword evidence="8" id="KW-0274">FAD</keyword>
<dbReference type="Gene3D" id="3.40.50.620">
    <property type="entry name" value="HUPs"/>
    <property type="match status" value="1"/>
</dbReference>
<organism evidence="15 16">
    <name type="scientific">Pyrinomonas methylaliphatogenes</name>
    <dbReference type="NCBI Taxonomy" id="454194"/>
    <lineage>
        <taxon>Bacteria</taxon>
        <taxon>Pseudomonadati</taxon>
        <taxon>Acidobacteriota</taxon>
        <taxon>Blastocatellia</taxon>
        <taxon>Blastocatellales</taxon>
        <taxon>Pyrinomonadaceae</taxon>
        <taxon>Pyrinomonas</taxon>
    </lineage>
</organism>
<accession>A0A0B6WX05</accession>
<keyword evidence="11 15" id="KW-0456">Lyase</keyword>
<evidence type="ECO:0000256" key="7">
    <source>
        <dbReference type="ARBA" id="ARBA00022763"/>
    </source>
</evidence>
<evidence type="ECO:0000256" key="13">
    <source>
        <dbReference type="ARBA" id="ARBA00033999"/>
    </source>
</evidence>
<dbReference type="InterPro" id="IPR036155">
    <property type="entry name" value="Crypto/Photolyase_N_sf"/>
</dbReference>
<dbReference type="Gene3D" id="1.10.579.10">
    <property type="entry name" value="DNA Cyclobutane Dipyrimidine Photolyase, subunit A, domain 3"/>
    <property type="match status" value="1"/>
</dbReference>
<comment type="catalytic activity">
    <reaction evidence="13">
        <text>cyclobutadipyrimidine (in DNA) = 2 pyrimidine residues (in DNA).</text>
        <dbReference type="EC" id="4.1.99.3"/>
    </reaction>
</comment>
<evidence type="ECO:0000256" key="1">
    <source>
        <dbReference type="ARBA" id="ARBA00001932"/>
    </source>
</evidence>
<dbReference type="FunFam" id="1.10.579.10:FF:000002">
    <property type="entry name" value="Deoxyribodipyrimidine photolyase"/>
    <property type="match status" value="1"/>
</dbReference>
<comment type="similarity">
    <text evidence="3">Belongs to the DNA photolyase class-2 family.</text>
</comment>
<evidence type="ECO:0000256" key="5">
    <source>
        <dbReference type="ARBA" id="ARBA00014046"/>
    </source>
</evidence>
<evidence type="ECO:0000256" key="9">
    <source>
        <dbReference type="ARBA" id="ARBA00023125"/>
    </source>
</evidence>
<dbReference type="OrthoDB" id="9772484at2"/>
<dbReference type="Proteomes" id="UP000031518">
    <property type="component" value="Unassembled WGS sequence"/>
</dbReference>
<dbReference type="Gene3D" id="1.25.40.80">
    <property type="match status" value="1"/>
</dbReference>
<evidence type="ECO:0000256" key="10">
    <source>
        <dbReference type="ARBA" id="ARBA00023204"/>
    </source>
</evidence>
<dbReference type="InterPro" id="IPR006050">
    <property type="entry name" value="DNA_photolyase_N"/>
</dbReference>
<evidence type="ECO:0000256" key="6">
    <source>
        <dbReference type="ARBA" id="ARBA00022630"/>
    </source>
</evidence>
<feature type="domain" description="Photolyase/cryptochrome alpha/beta" evidence="14">
    <location>
        <begin position="21"/>
        <end position="153"/>
    </location>
</feature>
<gene>
    <name evidence="15" type="ORF">PYK22_01835</name>
</gene>
<dbReference type="GO" id="GO:0003677">
    <property type="term" value="F:DNA binding"/>
    <property type="evidence" value="ECO:0007669"/>
    <property type="project" value="UniProtKB-KW"/>
</dbReference>
<dbReference type="EC" id="4.1.99.3" evidence="4"/>
<evidence type="ECO:0000256" key="2">
    <source>
        <dbReference type="ARBA" id="ARBA00001974"/>
    </source>
</evidence>
<dbReference type="EMBL" id="CBXV010000006">
    <property type="protein sequence ID" value="CDM65828.1"/>
    <property type="molecule type" value="Genomic_DNA"/>
</dbReference>
<comment type="cofactor">
    <cofactor evidence="2">
        <name>FAD</name>
        <dbReference type="ChEBI" id="CHEBI:57692"/>
    </cofactor>
</comment>
<dbReference type="GO" id="GO:0000719">
    <property type="term" value="P:photoreactive repair"/>
    <property type="evidence" value="ECO:0007669"/>
    <property type="project" value="TreeGrafter"/>
</dbReference>
<evidence type="ECO:0000313" key="15">
    <source>
        <dbReference type="EMBL" id="CDM65828.1"/>
    </source>
</evidence>
<evidence type="ECO:0000256" key="11">
    <source>
        <dbReference type="ARBA" id="ARBA00023239"/>
    </source>
</evidence>
<dbReference type="InterPro" id="IPR052219">
    <property type="entry name" value="Photolyase_Class-2"/>
</dbReference>
<dbReference type="Pfam" id="PF00875">
    <property type="entry name" value="DNA_photolyase"/>
    <property type="match status" value="1"/>
</dbReference>
<evidence type="ECO:0000259" key="14">
    <source>
        <dbReference type="PROSITE" id="PS51645"/>
    </source>
</evidence>
<evidence type="ECO:0000256" key="4">
    <source>
        <dbReference type="ARBA" id="ARBA00013149"/>
    </source>
</evidence>
<dbReference type="AlphaFoldDB" id="A0A0B6WX05"/>
<keyword evidence="16" id="KW-1185">Reference proteome</keyword>
<keyword evidence="7" id="KW-0227">DNA damage</keyword>
<keyword evidence="10" id="KW-0234">DNA repair</keyword>
<reference evidence="15 16" key="2">
    <citation type="submission" date="2015-01" db="EMBL/GenBank/DDBJ databases">
        <title>Complete genome sequence of Pyrinomonas methylaliphatogenes type strain K22T.</title>
        <authorList>
            <person name="Lee K.C.Y."/>
            <person name="Power J.F."/>
            <person name="Dunfield P.F."/>
            <person name="Morgan X.C."/>
            <person name="Huttenhower C."/>
            <person name="Stott M.B."/>
        </authorList>
    </citation>
    <scope>NUCLEOTIDE SEQUENCE [LARGE SCALE GENOMIC DNA]</scope>
    <source>
        <strain evidence="15 16">K22</strain>
    </source>
</reference>
<name>A0A0B6WX05_9BACT</name>
<keyword evidence="9" id="KW-0238">DNA-binding</keyword>
<dbReference type="PANTHER" id="PTHR10211:SF0">
    <property type="entry name" value="DEOXYRIBODIPYRIMIDINE PHOTO-LYASE"/>
    <property type="match status" value="1"/>
</dbReference>
<dbReference type="InterPro" id="IPR036134">
    <property type="entry name" value="Crypto/Photolyase_FAD-like_sf"/>
</dbReference>
<evidence type="ECO:0000256" key="8">
    <source>
        <dbReference type="ARBA" id="ARBA00022827"/>
    </source>
</evidence>
<evidence type="ECO:0000313" key="16">
    <source>
        <dbReference type="Proteomes" id="UP000031518"/>
    </source>
</evidence>
<protein>
    <recommendedName>
        <fullName evidence="5">Deoxyribodipyrimidine photo-lyase</fullName>
        <ecNumber evidence="4">4.1.99.3</ecNumber>
    </recommendedName>
    <alternativeName>
        <fullName evidence="12">DNA photolyase</fullName>
    </alternativeName>
</protein>
<keyword evidence="6" id="KW-0285">Flavoprotein</keyword>
<sequence length="463" mass="54335">MVDLTDRVRQLNRGEENRRARYILYWMQVYKRPRYNHALCFAIRAANERRLPLVVYEGLKYNYPWANDRLHTFILQGVNENRREFQRLGIRYVFYLQKNERDPRDTVARLAEEAALLVTDDFPCFIIPEHNRRIAARVRIPVFAVDSNGLVPLSAFAKEEYAARTIRPKIKRLLPRYFVPFREEKVAVEDPHLRVNCPEETVFEDGEIGALVARCAIDHNVAPSPVYRGGRRAGLARLQHFVEKILPRYHEQRTHPEVDGTSRLSSYLHFGYLSAQEIAEAVQAADAPQQAKETYLEELIVRRELAYNFTRFNPRYASLEALPDWAKRTLRAHDGDPRPTIISPAQIEEAQTYDELWNATQRELLWTGEIHNYVRMLWGKKVIEWRPTHDEAFHLLEHLNNKYALDGRDPNSYAGILWCFGKHDRPWGPERPIFGLVRYMSSRSMSRKFAAQAYIEWTESLAQ</sequence>
<dbReference type="STRING" id="454194.PYK22_01835"/>
<dbReference type="SUPFAM" id="SSF52425">
    <property type="entry name" value="Cryptochrome/photolyase, N-terminal domain"/>
    <property type="match status" value="1"/>
</dbReference>
<dbReference type="GO" id="GO:0003904">
    <property type="term" value="F:deoxyribodipyrimidine photo-lyase activity"/>
    <property type="evidence" value="ECO:0007669"/>
    <property type="project" value="UniProtKB-EC"/>
</dbReference>
<comment type="cofactor">
    <cofactor evidence="1">
        <name>(6R)-5,10-methylene-5,6,7,8-tetrahydrofolate</name>
        <dbReference type="ChEBI" id="CHEBI:15636"/>
    </cofactor>
</comment>